<sequence length="140" mass="15181">MYRSRRMDIGANPLATPIVIHKTAAPRHIDEQEVLQFISNFVATREDELNSINSITLGGGTSGVSETGTQVNQSANASQYISQLKRIERDFKGLPPTIYNPTPADSIETVSVEEPEVVETETGTELVSKSVTGGTKKTFA</sequence>
<comment type="caution">
    <text evidence="2">The sequence shown here is derived from an EMBL/GenBank/DDBJ whole genome shotgun (WGS) entry which is preliminary data.</text>
</comment>
<accession>A0A1E5R7W6</accession>
<dbReference type="Gene3D" id="6.10.250.3390">
    <property type="match status" value="1"/>
</dbReference>
<dbReference type="Pfam" id="PF08203">
    <property type="entry name" value="RNA_polI_A14"/>
    <property type="match status" value="1"/>
</dbReference>
<dbReference type="STRING" id="56408.A0A1E5R7W6"/>
<dbReference type="Proteomes" id="UP000095728">
    <property type="component" value="Unassembled WGS sequence"/>
</dbReference>
<dbReference type="InParanoid" id="A0A1E5R7W6"/>
<proteinExistence type="predicted"/>
<reference evidence="3" key="1">
    <citation type="journal article" date="2016" name="Genome Announc.">
        <title>Genome sequences of three species of Hanseniaspora isolated from spontaneous wine fermentations.</title>
        <authorList>
            <person name="Sternes P.R."/>
            <person name="Lee D."/>
            <person name="Kutyna D.R."/>
            <person name="Borneman A.R."/>
        </authorList>
    </citation>
    <scope>NUCLEOTIDE SEQUENCE [LARGE SCALE GENOMIC DNA]</scope>
    <source>
        <strain evidence="3">AWRI3579</strain>
    </source>
</reference>
<evidence type="ECO:0000313" key="3">
    <source>
        <dbReference type="Proteomes" id="UP000095728"/>
    </source>
</evidence>
<dbReference type="InterPro" id="IPR013239">
    <property type="entry name" value="RNA_polI_Rpa14"/>
</dbReference>
<feature type="region of interest" description="Disordered" evidence="1">
    <location>
        <begin position="115"/>
        <end position="140"/>
    </location>
</feature>
<keyword evidence="2" id="KW-0240">DNA-directed RNA polymerase</keyword>
<dbReference type="OrthoDB" id="3973012at2759"/>
<dbReference type="GO" id="GO:0000428">
    <property type="term" value="C:DNA-directed RNA polymerase complex"/>
    <property type="evidence" value="ECO:0007669"/>
    <property type="project" value="UniProtKB-KW"/>
</dbReference>
<keyword evidence="2" id="KW-0804">Transcription</keyword>
<evidence type="ECO:0000256" key="1">
    <source>
        <dbReference type="SAM" id="MobiDB-lite"/>
    </source>
</evidence>
<dbReference type="FunCoup" id="A0A1E5R7W6">
    <property type="interactions" value="63"/>
</dbReference>
<feature type="compositionally biased region" description="Polar residues" evidence="1">
    <location>
        <begin position="127"/>
        <end position="140"/>
    </location>
</feature>
<keyword evidence="3" id="KW-1185">Reference proteome</keyword>
<evidence type="ECO:0000313" key="2">
    <source>
        <dbReference type="EMBL" id="OEJ83005.1"/>
    </source>
</evidence>
<name>A0A1E5R7W6_9ASCO</name>
<dbReference type="EMBL" id="LPNM01000009">
    <property type="protein sequence ID" value="OEJ83005.1"/>
    <property type="molecule type" value="Genomic_DNA"/>
</dbReference>
<organism evidence="2 3">
    <name type="scientific">Hanseniaspora osmophila</name>
    <dbReference type="NCBI Taxonomy" id="56408"/>
    <lineage>
        <taxon>Eukaryota</taxon>
        <taxon>Fungi</taxon>
        <taxon>Dikarya</taxon>
        <taxon>Ascomycota</taxon>
        <taxon>Saccharomycotina</taxon>
        <taxon>Saccharomycetes</taxon>
        <taxon>Saccharomycodales</taxon>
        <taxon>Saccharomycodaceae</taxon>
        <taxon>Hanseniaspora</taxon>
    </lineage>
</organism>
<protein>
    <submittedName>
        <fullName evidence="2">DNA-directed RNA polymerase I subunit RPA14</fullName>
    </submittedName>
</protein>
<dbReference type="AlphaFoldDB" id="A0A1E5R7W6"/>
<gene>
    <name evidence="2" type="ORF">AWRI3579_g3468</name>
</gene>